<keyword evidence="3" id="KW-0809">Transit peptide</keyword>
<dbReference type="InterPro" id="IPR000589">
    <property type="entry name" value="Ribosomal_uS15"/>
</dbReference>
<reference evidence="10" key="1">
    <citation type="submission" date="2022-08" db="UniProtKB">
        <authorList>
            <consortium name="EnsemblMetazoa"/>
        </authorList>
    </citation>
    <scope>IDENTIFICATION</scope>
    <source>
        <strain evidence="10">05x7-T-G4-1.051#20</strain>
    </source>
</reference>
<dbReference type="SMART" id="SM01387">
    <property type="entry name" value="Ribosomal_S15"/>
    <property type="match status" value="1"/>
</dbReference>
<evidence type="ECO:0000256" key="8">
    <source>
        <dbReference type="ARBA" id="ARBA00035528"/>
    </source>
</evidence>
<dbReference type="PANTHER" id="PTHR46685">
    <property type="entry name" value="28S RIBOSOMAL PROTEIN S15, MITOCHONDRIAL"/>
    <property type="match status" value="1"/>
</dbReference>
<keyword evidence="11" id="KW-1185">Reference proteome</keyword>
<dbReference type="InterPro" id="IPR009068">
    <property type="entry name" value="uS15_NS1_RNA-bd_sf"/>
</dbReference>
<keyword evidence="4" id="KW-0689">Ribosomal protein</keyword>
<evidence type="ECO:0000256" key="6">
    <source>
        <dbReference type="ARBA" id="ARBA00023274"/>
    </source>
</evidence>
<evidence type="ECO:0000256" key="5">
    <source>
        <dbReference type="ARBA" id="ARBA00023128"/>
    </source>
</evidence>
<dbReference type="Pfam" id="PF00312">
    <property type="entry name" value="Ribosomal_S15"/>
    <property type="match status" value="1"/>
</dbReference>
<dbReference type="InterPro" id="IPR052137">
    <property type="entry name" value="uS15_ribosomal"/>
</dbReference>
<sequence length="425" mass="50467">MKVPDQTVYSVVVMDANATSVSDIETHACKFITCKSIRSCCFCRPIKVNAMFSFSKACIFVAQEQCIAGRFALYSSKQFVWTSSCYSASKVTYLKTTEKVKLGLQNNEAAWSTTQIRSISYEEKQKKQRTHAQKMIDMFDLPTKKKKFETRKPFDYSGDFGELEPLKDDETMFVYRGLEDKFKEFPQNYSKVTSLEYADGQEKMAHRIWTMQEKFLNICKYGERSEMIIAQKTIQIRNLKEHCQKNKKDTLARVILLEQIQGRKKELKKLRKRDYKRFIWLLKELDLLYRPHPLYVDLNTRRARMRQYLREETCRIIREKINAVYTRLDSEKENFYTEKEKVLSEIRKDLSDHNISAYDVLQNVRKLRQERVVERQNKAPPTPNTYRWIQSDKDRKKAERRERDLHRNALVKKGMQMLAQSEEAS</sequence>
<dbReference type="GO" id="GO:0032543">
    <property type="term" value="P:mitochondrial translation"/>
    <property type="evidence" value="ECO:0007669"/>
    <property type="project" value="TreeGrafter"/>
</dbReference>
<dbReference type="PANTHER" id="PTHR46685:SF1">
    <property type="entry name" value="SMALL RIBOSOMAL SUBUNIT PROTEIN US15M"/>
    <property type="match status" value="1"/>
</dbReference>
<accession>A0A8W8J3R2</accession>
<organism evidence="10 11">
    <name type="scientific">Magallana gigas</name>
    <name type="common">Pacific oyster</name>
    <name type="synonym">Crassostrea gigas</name>
    <dbReference type="NCBI Taxonomy" id="29159"/>
    <lineage>
        <taxon>Eukaryota</taxon>
        <taxon>Metazoa</taxon>
        <taxon>Spiralia</taxon>
        <taxon>Lophotrochozoa</taxon>
        <taxon>Mollusca</taxon>
        <taxon>Bivalvia</taxon>
        <taxon>Autobranchia</taxon>
        <taxon>Pteriomorphia</taxon>
        <taxon>Ostreida</taxon>
        <taxon>Ostreoidea</taxon>
        <taxon>Ostreidae</taxon>
        <taxon>Magallana</taxon>
    </lineage>
</organism>
<evidence type="ECO:0000313" key="11">
    <source>
        <dbReference type="Proteomes" id="UP000005408"/>
    </source>
</evidence>
<keyword evidence="5" id="KW-0496">Mitochondrion</keyword>
<feature type="region of interest" description="Disordered" evidence="9">
    <location>
        <begin position="374"/>
        <end position="405"/>
    </location>
</feature>
<dbReference type="GO" id="GO:0003723">
    <property type="term" value="F:RNA binding"/>
    <property type="evidence" value="ECO:0007669"/>
    <property type="project" value="TreeGrafter"/>
</dbReference>
<dbReference type="Proteomes" id="UP000005408">
    <property type="component" value="Unassembled WGS sequence"/>
</dbReference>
<name>A0A8W8J3R2_MAGGI</name>
<dbReference type="SUPFAM" id="SSF47060">
    <property type="entry name" value="S15/NS1 RNA-binding domain"/>
    <property type="match status" value="1"/>
</dbReference>
<evidence type="ECO:0000256" key="2">
    <source>
        <dbReference type="ARBA" id="ARBA00008434"/>
    </source>
</evidence>
<evidence type="ECO:0000256" key="1">
    <source>
        <dbReference type="ARBA" id="ARBA00004173"/>
    </source>
</evidence>
<comment type="subcellular location">
    <subcellularLocation>
        <location evidence="1">Mitochondrion</location>
    </subcellularLocation>
</comment>
<evidence type="ECO:0000256" key="9">
    <source>
        <dbReference type="SAM" id="MobiDB-lite"/>
    </source>
</evidence>
<dbReference type="GO" id="GO:0003735">
    <property type="term" value="F:structural constituent of ribosome"/>
    <property type="evidence" value="ECO:0007669"/>
    <property type="project" value="InterPro"/>
</dbReference>
<keyword evidence="6" id="KW-0687">Ribonucleoprotein</keyword>
<comment type="similarity">
    <text evidence="2">Belongs to the universal ribosomal protein uS15 family.</text>
</comment>
<evidence type="ECO:0000256" key="4">
    <source>
        <dbReference type="ARBA" id="ARBA00022980"/>
    </source>
</evidence>
<dbReference type="EnsemblMetazoa" id="G16919.6">
    <property type="protein sequence ID" value="G16919.6:cds"/>
    <property type="gene ID" value="G16919"/>
</dbReference>
<evidence type="ECO:0000313" key="10">
    <source>
        <dbReference type="EnsemblMetazoa" id="G16919.6:cds"/>
    </source>
</evidence>
<feature type="compositionally biased region" description="Basic and acidic residues" evidence="9">
    <location>
        <begin position="390"/>
        <end position="405"/>
    </location>
</feature>
<dbReference type="GO" id="GO:0005763">
    <property type="term" value="C:mitochondrial small ribosomal subunit"/>
    <property type="evidence" value="ECO:0007669"/>
    <property type="project" value="TreeGrafter"/>
</dbReference>
<dbReference type="Gene3D" id="1.10.287.10">
    <property type="entry name" value="S15/NS1, RNA-binding"/>
    <property type="match status" value="1"/>
</dbReference>
<evidence type="ECO:0000256" key="3">
    <source>
        <dbReference type="ARBA" id="ARBA00022946"/>
    </source>
</evidence>
<evidence type="ECO:0000256" key="7">
    <source>
        <dbReference type="ARBA" id="ARBA00035249"/>
    </source>
</evidence>
<proteinExistence type="inferred from homology"/>
<protein>
    <recommendedName>
        <fullName evidence="7">Small ribosomal subunit protein uS15m</fullName>
    </recommendedName>
    <alternativeName>
        <fullName evidence="8">28S ribosomal protein S15, mitochondrial</fullName>
    </alternativeName>
</protein>
<dbReference type="AlphaFoldDB" id="A0A8W8J3R2"/>